<dbReference type="AlphaFoldDB" id="A0A1G2GSG0"/>
<dbReference type="CDD" id="cd06223">
    <property type="entry name" value="PRTases_typeI"/>
    <property type="match status" value="1"/>
</dbReference>
<dbReference type="Pfam" id="PF00156">
    <property type="entry name" value="Pribosyltran"/>
    <property type="match status" value="1"/>
</dbReference>
<gene>
    <name evidence="4" type="ORF">A3B25_00955</name>
</gene>
<organism evidence="4 5">
    <name type="scientific">Candidatus Ryanbacteria bacterium RIFCSPLOWO2_01_FULL_48_26</name>
    <dbReference type="NCBI Taxonomy" id="1802126"/>
    <lineage>
        <taxon>Bacteria</taxon>
        <taxon>Candidatus Ryaniibacteriota</taxon>
    </lineage>
</organism>
<evidence type="ECO:0008006" key="6">
    <source>
        <dbReference type="Google" id="ProtNLM"/>
    </source>
</evidence>
<dbReference type="InterPro" id="IPR029057">
    <property type="entry name" value="PRTase-like"/>
</dbReference>
<dbReference type="InterPro" id="IPR051910">
    <property type="entry name" value="ComF/GntX_DNA_util-trans"/>
</dbReference>
<dbReference type="PANTHER" id="PTHR47505">
    <property type="entry name" value="DNA UTILIZATION PROTEIN YHGH"/>
    <property type="match status" value="1"/>
</dbReference>
<dbReference type="Pfam" id="PF18912">
    <property type="entry name" value="DZR_2"/>
    <property type="match status" value="1"/>
</dbReference>
<protein>
    <recommendedName>
        <fullName evidence="6">Phosphoribosyltransferase domain-containing protein</fullName>
    </recommendedName>
</protein>
<accession>A0A1G2GSG0</accession>
<dbReference type="SUPFAM" id="SSF53271">
    <property type="entry name" value="PRTase-like"/>
    <property type="match status" value="1"/>
</dbReference>
<dbReference type="Proteomes" id="UP000179106">
    <property type="component" value="Unassembled WGS sequence"/>
</dbReference>
<evidence type="ECO:0000259" key="2">
    <source>
        <dbReference type="Pfam" id="PF00156"/>
    </source>
</evidence>
<dbReference type="STRING" id="1802126.A3B25_00955"/>
<name>A0A1G2GSG0_9BACT</name>
<sequence>MSGKNYTKYFLFHSISMKMNLEGIFNILFPSRCINCEKRIEGQSVICAECFGRVNLNKTLFCGQCRARLPEGKKICHRSTPYILGAAINYEDGAIKNMIHGLKFRFLKKSGEALGRLLVRYTDSVAELKKFGIGKKEEIVVIPIPLSKKRERERGFNQSEIIARVFADHYNFDLALDCLVRTRDTVPQSETGNVAERLRNAQGCFSVVNEKPLRDKKVAVLIDDVITSGATILAAAEELKRSGAKHILALVVAKA</sequence>
<feature type="domain" description="Double zinc ribbon" evidence="3">
    <location>
        <begin position="25"/>
        <end position="78"/>
    </location>
</feature>
<comment type="caution">
    <text evidence="4">The sequence shown here is derived from an EMBL/GenBank/DDBJ whole genome shotgun (WGS) entry which is preliminary data.</text>
</comment>
<evidence type="ECO:0000313" key="5">
    <source>
        <dbReference type="Proteomes" id="UP000179106"/>
    </source>
</evidence>
<reference evidence="4 5" key="1">
    <citation type="journal article" date="2016" name="Nat. Commun.">
        <title>Thousands of microbial genomes shed light on interconnected biogeochemical processes in an aquifer system.</title>
        <authorList>
            <person name="Anantharaman K."/>
            <person name="Brown C.T."/>
            <person name="Hug L.A."/>
            <person name="Sharon I."/>
            <person name="Castelle C.J."/>
            <person name="Probst A.J."/>
            <person name="Thomas B.C."/>
            <person name="Singh A."/>
            <person name="Wilkins M.J."/>
            <person name="Karaoz U."/>
            <person name="Brodie E.L."/>
            <person name="Williams K.H."/>
            <person name="Hubbard S.S."/>
            <person name="Banfield J.F."/>
        </authorList>
    </citation>
    <scope>NUCLEOTIDE SEQUENCE [LARGE SCALE GENOMIC DNA]</scope>
</reference>
<feature type="domain" description="Phosphoribosyltransferase" evidence="2">
    <location>
        <begin position="180"/>
        <end position="252"/>
    </location>
</feature>
<evidence type="ECO:0000256" key="1">
    <source>
        <dbReference type="ARBA" id="ARBA00008007"/>
    </source>
</evidence>
<evidence type="ECO:0000259" key="3">
    <source>
        <dbReference type="Pfam" id="PF18912"/>
    </source>
</evidence>
<dbReference type="PANTHER" id="PTHR47505:SF1">
    <property type="entry name" value="DNA UTILIZATION PROTEIN YHGH"/>
    <property type="match status" value="1"/>
</dbReference>
<dbReference type="EMBL" id="MHNW01000040">
    <property type="protein sequence ID" value="OGZ52748.1"/>
    <property type="molecule type" value="Genomic_DNA"/>
</dbReference>
<dbReference type="Gene3D" id="3.40.50.2020">
    <property type="match status" value="1"/>
</dbReference>
<evidence type="ECO:0000313" key="4">
    <source>
        <dbReference type="EMBL" id="OGZ52748.1"/>
    </source>
</evidence>
<comment type="similarity">
    <text evidence="1">Belongs to the ComF/GntX family.</text>
</comment>
<proteinExistence type="inferred from homology"/>
<dbReference type="InterPro" id="IPR044005">
    <property type="entry name" value="DZR_2"/>
</dbReference>
<dbReference type="InterPro" id="IPR000836">
    <property type="entry name" value="PRTase_dom"/>
</dbReference>